<protein>
    <submittedName>
        <fullName evidence="1">Uncharacterized protein</fullName>
    </submittedName>
</protein>
<dbReference type="Proteomes" id="UP000636709">
    <property type="component" value="Unassembled WGS sequence"/>
</dbReference>
<dbReference type="EMBL" id="JACEFO010002273">
    <property type="protein sequence ID" value="KAF8668823.1"/>
    <property type="molecule type" value="Genomic_DNA"/>
</dbReference>
<keyword evidence="2" id="KW-1185">Reference proteome</keyword>
<evidence type="ECO:0000313" key="1">
    <source>
        <dbReference type="EMBL" id="KAF8668823.1"/>
    </source>
</evidence>
<proteinExistence type="predicted"/>
<dbReference type="AlphaFoldDB" id="A0A835AK20"/>
<sequence length="188" mass="20421">MVTDLSNLARDYGIAVETATLARDLLAPAATRLSGDDPSGLHLRCVLVRYHGLFLHPDEARADLAMFGDIEAVAACRTLHAAVVVFRNAENATTALRRQPLDRINLYTPVPPLYLCFPVCLVDPDLIEVTTYPVKPLFVLQKTAPPSARPRGSARGPPGTTEFVPFFSVVADTAAVTGRKNLHHILLL</sequence>
<accession>A0A835AK20</accession>
<comment type="caution">
    <text evidence="1">The sequence shown here is derived from an EMBL/GenBank/DDBJ whole genome shotgun (WGS) entry which is preliminary data.</text>
</comment>
<evidence type="ECO:0000313" key="2">
    <source>
        <dbReference type="Proteomes" id="UP000636709"/>
    </source>
</evidence>
<dbReference type="OrthoDB" id="691109at2759"/>
<reference evidence="1" key="1">
    <citation type="submission" date="2020-07" db="EMBL/GenBank/DDBJ databases">
        <title>Genome sequence and genetic diversity analysis of an under-domesticated orphan crop, white fonio (Digitaria exilis).</title>
        <authorList>
            <person name="Bennetzen J.L."/>
            <person name="Chen S."/>
            <person name="Ma X."/>
            <person name="Wang X."/>
            <person name="Yssel A.E.J."/>
            <person name="Chaluvadi S.R."/>
            <person name="Johnson M."/>
            <person name="Gangashetty P."/>
            <person name="Hamidou F."/>
            <person name="Sanogo M.D."/>
            <person name="Zwaenepoel A."/>
            <person name="Wallace J."/>
            <person name="Van De Peer Y."/>
            <person name="Van Deynze A."/>
        </authorList>
    </citation>
    <scope>NUCLEOTIDE SEQUENCE</scope>
    <source>
        <tissue evidence="1">Leaves</tissue>
    </source>
</reference>
<gene>
    <name evidence="1" type="ORF">HU200_052023</name>
</gene>
<name>A0A835AK20_9POAL</name>
<organism evidence="1 2">
    <name type="scientific">Digitaria exilis</name>
    <dbReference type="NCBI Taxonomy" id="1010633"/>
    <lineage>
        <taxon>Eukaryota</taxon>
        <taxon>Viridiplantae</taxon>
        <taxon>Streptophyta</taxon>
        <taxon>Embryophyta</taxon>
        <taxon>Tracheophyta</taxon>
        <taxon>Spermatophyta</taxon>
        <taxon>Magnoliopsida</taxon>
        <taxon>Liliopsida</taxon>
        <taxon>Poales</taxon>
        <taxon>Poaceae</taxon>
        <taxon>PACMAD clade</taxon>
        <taxon>Panicoideae</taxon>
        <taxon>Panicodae</taxon>
        <taxon>Paniceae</taxon>
        <taxon>Anthephorinae</taxon>
        <taxon>Digitaria</taxon>
    </lineage>
</organism>